<dbReference type="Proteomes" id="UP001210231">
    <property type="component" value="Unassembled WGS sequence"/>
</dbReference>
<protein>
    <recommendedName>
        <fullName evidence="4">DUF4401 domain-containing protein</fullName>
    </recommendedName>
</protein>
<evidence type="ECO:0000313" key="2">
    <source>
        <dbReference type="EMBL" id="MDA3613442.1"/>
    </source>
</evidence>
<organism evidence="2 3">
    <name type="scientific">Polluticaenibacter yanchengensis</name>
    <dbReference type="NCBI Taxonomy" id="3014562"/>
    <lineage>
        <taxon>Bacteria</taxon>
        <taxon>Pseudomonadati</taxon>
        <taxon>Bacteroidota</taxon>
        <taxon>Chitinophagia</taxon>
        <taxon>Chitinophagales</taxon>
        <taxon>Chitinophagaceae</taxon>
        <taxon>Polluticaenibacter</taxon>
    </lineage>
</organism>
<sequence>MTLFAYNKDYVEKFLIREKGEELFNAHIINKNTFQQIRQNTEQPLYTPGFFVRIGFLLLTVIISLLGFGLGLLTVIDSNETAIGVLALFYGLTGVFIAELFIAGKKHFRSGIDDAILLMCGIAFAAFAGFVFKDERAVIITVLIVSVAFTIRYTHQLSTISAVFALMFLIQDLLIDANPYLVIAAQVTAMSVIIVTSVLAVKKGQHIIYFQTLQLLKYTAIIVAYAFLNYPFINEKLFFRYDQEVVRMPSNLVWAGTFLFPLLIFAYAFIRKEIWLLRFGVILFILSLIGFYQYHPFIPTEWALSILGTAAIIKALFFIRYFNPVKFGFTSKPQTGTDNIIQDQVGAAIITENITVPKPGEDTTRFGGGNFGGGGAWQDY</sequence>
<dbReference type="RefSeq" id="WP_407029773.1">
    <property type="nucleotide sequence ID" value="NZ_JAQGEF010000001.1"/>
</dbReference>
<feature type="transmembrane region" description="Helical" evidence="1">
    <location>
        <begin position="50"/>
        <end position="76"/>
    </location>
</feature>
<feature type="transmembrane region" description="Helical" evidence="1">
    <location>
        <begin position="181"/>
        <end position="201"/>
    </location>
</feature>
<keyword evidence="1" id="KW-1133">Transmembrane helix</keyword>
<feature type="transmembrane region" description="Helical" evidence="1">
    <location>
        <begin position="82"/>
        <end position="103"/>
    </location>
</feature>
<keyword evidence="1" id="KW-0812">Transmembrane</keyword>
<name>A0ABT4UF21_9BACT</name>
<evidence type="ECO:0000313" key="3">
    <source>
        <dbReference type="Proteomes" id="UP001210231"/>
    </source>
</evidence>
<feature type="transmembrane region" description="Helical" evidence="1">
    <location>
        <begin position="115"/>
        <end position="132"/>
    </location>
</feature>
<feature type="transmembrane region" description="Helical" evidence="1">
    <location>
        <begin position="275"/>
        <end position="296"/>
    </location>
</feature>
<evidence type="ECO:0000256" key="1">
    <source>
        <dbReference type="SAM" id="Phobius"/>
    </source>
</evidence>
<feature type="transmembrane region" description="Helical" evidence="1">
    <location>
        <begin position="213"/>
        <end position="232"/>
    </location>
</feature>
<keyword evidence="3" id="KW-1185">Reference proteome</keyword>
<accession>A0ABT4UF21</accession>
<comment type="caution">
    <text evidence="2">The sequence shown here is derived from an EMBL/GenBank/DDBJ whole genome shotgun (WGS) entry which is preliminary data.</text>
</comment>
<reference evidence="2 3" key="1">
    <citation type="submission" date="2022-12" db="EMBL/GenBank/DDBJ databases">
        <title>Chitinophagaceae gen. sp. nov., a new member of the family Chitinophagaceae, isolated from soil in a chemical factory.</title>
        <authorList>
            <person name="Ke Z."/>
        </authorList>
    </citation>
    <scope>NUCLEOTIDE SEQUENCE [LARGE SCALE GENOMIC DNA]</scope>
    <source>
        <strain evidence="2 3">LY-5</strain>
    </source>
</reference>
<keyword evidence="1" id="KW-0472">Membrane</keyword>
<feature type="transmembrane region" description="Helical" evidence="1">
    <location>
        <begin position="252"/>
        <end position="270"/>
    </location>
</feature>
<feature type="transmembrane region" description="Helical" evidence="1">
    <location>
        <begin position="302"/>
        <end position="322"/>
    </location>
</feature>
<feature type="transmembrane region" description="Helical" evidence="1">
    <location>
        <begin position="159"/>
        <end position="175"/>
    </location>
</feature>
<proteinExistence type="predicted"/>
<gene>
    <name evidence="2" type="ORF">O3P16_01370</name>
</gene>
<evidence type="ECO:0008006" key="4">
    <source>
        <dbReference type="Google" id="ProtNLM"/>
    </source>
</evidence>
<dbReference type="EMBL" id="JAQGEF010000001">
    <property type="protein sequence ID" value="MDA3613442.1"/>
    <property type="molecule type" value="Genomic_DNA"/>
</dbReference>